<feature type="non-terminal residue" evidence="2">
    <location>
        <position position="1"/>
    </location>
</feature>
<evidence type="ECO:0000256" key="1">
    <source>
        <dbReference type="SAM" id="MobiDB-lite"/>
    </source>
</evidence>
<evidence type="ECO:0000313" key="2">
    <source>
        <dbReference type="EMBL" id="CAG8824577.1"/>
    </source>
</evidence>
<evidence type="ECO:0000313" key="3">
    <source>
        <dbReference type="Proteomes" id="UP000789405"/>
    </source>
</evidence>
<comment type="caution">
    <text evidence="2">The sequence shown here is derived from an EMBL/GenBank/DDBJ whole genome shotgun (WGS) entry which is preliminary data.</text>
</comment>
<keyword evidence="3" id="KW-1185">Reference proteome</keyword>
<feature type="region of interest" description="Disordered" evidence="1">
    <location>
        <begin position="1"/>
        <end position="43"/>
    </location>
</feature>
<accession>A0A9N9KE89</accession>
<dbReference type="EMBL" id="CAJVPY010065057">
    <property type="protein sequence ID" value="CAG8824577.1"/>
    <property type="molecule type" value="Genomic_DNA"/>
</dbReference>
<name>A0A9N9KE89_9GLOM</name>
<feature type="non-terminal residue" evidence="2">
    <location>
        <position position="43"/>
    </location>
</feature>
<organism evidence="2 3">
    <name type="scientific">Dentiscutata erythropus</name>
    <dbReference type="NCBI Taxonomy" id="1348616"/>
    <lineage>
        <taxon>Eukaryota</taxon>
        <taxon>Fungi</taxon>
        <taxon>Fungi incertae sedis</taxon>
        <taxon>Mucoromycota</taxon>
        <taxon>Glomeromycotina</taxon>
        <taxon>Glomeromycetes</taxon>
        <taxon>Diversisporales</taxon>
        <taxon>Gigasporaceae</taxon>
        <taxon>Dentiscutata</taxon>
    </lineage>
</organism>
<dbReference type="AlphaFoldDB" id="A0A9N9KE89"/>
<proteinExistence type="predicted"/>
<dbReference type="Proteomes" id="UP000789405">
    <property type="component" value="Unassembled WGS sequence"/>
</dbReference>
<protein>
    <submittedName>
        <fullName evidence="2">22002_t:CDS:1</fullName>
    </submittedName>
</protein>
<feature type="compositionally biased region" description="Polar residues" evidence="1">
    <location>
        <begin position="34"/>
        <end position="43"/>
    </location>
</feature>
<reference evidence="2" key="1">
    <citation type="submission" date="2021-06" db="EMBL/GenBank/DDBJ databases">
        <authorList>
            <person name="Kallberg Y."/>
            <person name="Tangrot J."/>
            <person name="Rosling A."/>
        </authorList>
    </citation>
    <scope>NUCLEOTIDE SEQUENCE</scope>
    <source>
        <strain evidence="2">MA453B</strain>
    </source>
</reference>
<feature type="compositionally biased region" description="Polar residues" evidence="1">
    <location>
        <begin position="8"/>
        <end position="26"/>
    </location>
</feature>
<dbReference type="OrthoDB" id="2444193at2759"/>
<gene>
    <name evidence="2" type="ORF">DERYTH_LOCUS27726</name>
</gene>
<sequence length="43" mass="4814">HKHLALPVSNNQESLQDKAQLSNNKKLQNKSDHSISSSENDDN</sequence>